<geneLocation type="mitochondrion" evidence="2"/>
<dbReference type="EMBL" id="MN331657">
    <property type="protein sequence ID" value="QHH25564.1"/>
    <property type="molecule type" value="Genomic_DNA"/>
</dbReference>
<keyword evidence="1" id="KW-0812">Transmembrane</keyword>
<accession>A0A6B9RCX5</accession>
<evidence type="ECO:0000313" key="2">
    <source>
        <dbReference type="EMBL" id="QHH25564.1"/>
    </source>
</evidence>
<protein>
    <submittedName>
        <fullName evidence="2">ATP synthase F0 subunit 8</fullName>
    </submittedName>
</protein>
<dbReference type="AlphaFoldDB" id="A0A6B9RCX5"/>
<evidence type="ECO:0000256" key="1">
    <source>
        <dbReference type="SAM" id="Phobius"/>
    </source>
</evidence>
<keyword evidence="1" id="KW-1133">Transmembrane helix</keyword>
<proteinExistence type="predicted"/>
<name>A0A6B9RCX5_9ARAC</name>
<feature type="transmembrane region" description="Helical" evidence="1">
    <location>
        <begin position="6"/>
        <end position="27"/>
    </location>
</feature>
<keyword evidence="2" id="KW-0496">Mitochondrion</keyword>
<reference evidence="2" key="1">
    <citation type="journal article" date="2019" name="Mitochondrial DNA Part B Resour">
        <title>The complete mitochondrial genome of Argiope ocula (Araneae: Araneidae) and its phylogeny.</title>
        <authorList>
            <person name="Yan Y."/>
            <person name="Xu K.-K."/>
            <person name="Yang D.-X."/>
            <person name="Li C."/>
            <person name="Yang W.-J."/>
        </authorList>
    </citation>
    <scope>NUCLEOTIDE SEQUENCE</scope>
</reference>
<organism evidence="2">
    <name type="scientific">Argiope ocula</name>
    <dbReference type="NCBI Taxonomy" id="716557"/>
    <lineage>
        <taxon>Eukaryota</taxon>
        <taxon>Metazoa</taxon>
        <taxon>Ecdysozoa</taxon>
        <taxon>Arthropoda</taxon>
        <taxon>Chelicerata</taxon>
        <taxon>Arachnida</taxon>
        <taxon>Araneae</taxon>
        <taxon>Araneomorphae</taxon>
        <taxon>Entelegynae</taxon>
        <taxon>Araneoidea</taxon>
        <taxon>Araneidae</taxon>
        <taxon>Argiope</taxon>
    </lineage>
</organism>
<sequence length="52" mass="6108">MPQLMPLNWVLSSIMVSIIIVSACVIYSEEMGDIMVQDSIKKMKNKMELWFW</sequence>
<gene>
    <name evidence="2" type="primary">atp8</name>
</gene>
<keyword evidence="1" id="KW-0472">Membrane</keyword>